<dbReference type="AlphaFoldDB" id="A0AAV9UBX8"/>
<evidence type="ECO:0000256" key="9">
    <source>
        <dbReference type="ARBA" id="ARBA00080744"/>
    </source>
</evidence>
<dbReference type="CDD" id="cd16652">
    <property type="entry name" value="dRING_Rmd5p-like"/>
    <property type="match status" value="1"/>
</dbReference>
<dbReference type="InterPro" id="IPR013083">
    <property type="entry name" value="Znf_RING/FYVE/PHD"/>
</dbReference>
<evidence type="ECO:0000256" key="7">
    <source>
        <dbReference type="ARBA" id="ARBA00061136"/>
    </source>
</evidence>
<evidence type="ECO:0000259" key="12">
    <source>
        <dbReference type="PROSITE" id="PS50897"/>
    </source>
</evidence>
<dbReference type="InterPro" id="IPR006595">
    <property type="entry name" value="CTLH_C"/>
</dbReference>
<dbReference type="PANTHER" id="PTHR12170:SF3">
    <property type="entry name" value="GH10162P"/>
    <property type="match status" value="1"/>
</dbReference>
<name>A0AAV9UBX8_9PEZI</name>
<dbReference type="Proteomes" id="UP001375240">
    <property type="component" value="Unassembled WGS sequence"/>
</dbReference>
<evidence type="ECO:0000259" key="13">
    <source>
        <dbReference type="PROSITE" id="PS51867"/>
    </source>
</evidence>
<evidence type="ECO:0000256" key="11">
    <source>
        <dbReference type="SAM" id="MobiDB-lite"/>
    </source>
</evidence>
<accession>A0AAV9UBX8</accession>
<evidence type="ECO:0000256" key="4">
    <source>
        <dbReference type="ARBA" id="ARBA00022723"/>
    </source>
</evidence>
<dbReference type="InterPro" id="IPR013144">
    <property type="entry name" value="CRA_dom"/>
</dbReference>
<dbReference type="GO" id="GO:0061630">
    <property type="term" value="F:ubiquitin protein ligase activity"/>
    <property type="evidence" value="ECO:0007669"/>
    <property type="project" value="InterPro"/>
</dbReference>
<dbReference type="PROSITE" id="PS50897">
    <property type="entry name" value="CTLH"/>
    <property type="match status" value="1"/>
</dbReference>
<protein>
    <recommendedName>
        <fullName evidence="9">GID complex catalytic subunit 2</fullName>
    </recommendedName>
    <alternativeName>
        <fullName evidence="8">Glucose-induced degradation protein 2</fullName>
    </alternativeName>
</protein>
<organism evidence="14 15">
    <name type="scientific">Orbilia brochopaga</name>
    <dbReference type="NCBI Taxonomy" id="3140254"/>
    <lineage>
        <taxon>Eukaryota</taxon>
        <taxon>Fungi</taxon>
        <taxon>Dikarya</taxon>
        <taxon>Ascomycota</taxon>
        <taxon>Pezizomycotina</taxon>
        <taxon>Orbiliomycetes</taxon>
        <taxon>Orbiliales</taxon>
        <taxon>Orbiliaceae</taxon>
        <taxon>Orbilia</taxon>
    </lineage>
</organism>
<comment type="similarity">
    <text evidence="7">Belongs to the RMD5/GID2 family.</text>
</comment>
<dbReference type="PROSITE" id="PS50896">
    <property type="entry name" value="LISH"/>
    <property type="match status" value="1"/>
</dbReference>
<feature type="compositionally biased region" description="Polar residues" evidence="11">
    <location>
        <begin position="1"/>
        <end position="18"/>
    </location>
</feature>
<dbReference type="Pfam" id="PF10607">
    <property type="entry name" value="CTLH"/>
    <property type="match status" value="1"/>
</dbReference>
<evidence type="ECO:0000313" key="15">
    <source>
        <dbReference type="Proteomes" id="UP001375240"/>
    </source>
</evidence>
<comment type="subcellular location">
    <subcellularLocation>
        <location evidence="2">Cytoplasm</location>
    </subcellularLocation>
</comment>
<dbReference type="GO" id="GO:0008270">
    <property type="term" value="F:zinc ion binding"/>
    <property type="evidence" value="ECO:0007669"/>
    <property type="project" value="UniProtKB-KW"/>
</dbReference>
<evidence type="ECO:0000256" key="10">
    <source>
        <dbReference type="PROSITE-ProRule" id="PRU01215"/>
    </source>
</evidence>
<dbReference type="GO" id="GO:0005634">
    <property type="term" value="C:nucleus"/>
    <property type="evidence" value="ECO:0007669"/>
    <property type="project" value="TreeGrafter"/>
</dbReference>
<dbReference type="Pfam" id="PF13445">
    <property type="entry name" value="zf-RING_UBOX"/>
    <property type="match status" value="1"/>
</dbReference>
<keyword evidence="5 10" id="KW-0863">Zinc-finger</keyword>
<dbReference type="Gene3D" id="3.30.40.10">
    <property type="entry name" value="Zinc/RING finger domain, C3HC4 (zinc finger)"/>
    <property type="match status" value="1"/>
</dbReference>
<feature type="region of interest" description="Disordered" evidence="11">
    <location>
        <begin position="1"/>
        <end position="46"/>
    </location>
</feature>
<dbReference type="FunFam" id="3.30.40.10:FF:000143">
    <property type="entry name" value="Regulator of gluconeogenesis Rmd5"/>
    <property type="match status" value="1"/>
</dbReference>
<dbReference type="SMART" id="SM00668">
    <property type="entry name" value="CTLH"/>
    <property type="match status" value="1"/>
</dbReference>
<dbReference type="EMBL" id="JAVHNQ010000009">
    <property type="protein sequence ID" value="KAK6338851.1"/>
    <property type="molecule type" value="Genomic_DNA"/>
</dbReference>
<comment type="function">
    <text evidence="1">Involved in the proteasome-dependent degradation of fructose-1,6-bisphosphatase.</text>
</comment>
<keyword evidence="3" id="KW-0963">Cytoplasm</keyword>
<dbReference type="SUPFAM" id="SSF57850">
    <property type="entry name" value="RING/U-box"/>
    <property type="match status" value="1"/>
</dbReference>
<evidence type="ECO:0000256" key="1">
    <source>
        <dbReference type="ARBA" id="ARBA00002343"/>
    </source>
</evidence>
<keyword evidence="6" id="KW-0862">Zinc</keyword>
<gene>
    <name evidence="14" type="ORF">TWF696_009659</name>
</gene>
<dbReference type="InterPro" id="IPR037683">
    <property type="entry name" value="Rmd5_dRing"/>
</dbReference>
<evidence type="ECO:0000256" key="2">
    <source>
        <dbReference type="ARBA" id="ARBA00004496"/>
    </source>
</evidence>
<feature type="domain" description="CTLH" evidence="12">
    <location>
        <begin position="208"/>
        <end position="265"/>
    </location>
</feature>
<dbReference type="InterPro" id="IPR045098">
    <property type="entry name" value="Fyv10_fam"/>
</dbReference>
<dbReference type="GO" id="GO:0034657">
    <property type="term" value="C:GID complex"/>
    <property type="evidence" value="ECO:0007669"/>
    <property type="project" value="TreeGrafter"/>
</dbReference>
<feature type="domain" description="RING-Gid-type" evidence="13">
    <location>
        <begin position="391"/>
        <end position="433"/>
    </location>
</feature>
<dbReference type="InterPro" id="IPR044063">
    <property type="entry name" value="ZF_RING_GID"/>
</dbReference>
<keyword evidence="4" id="KW-0479">Metal-binding</keyword>
<reference evidence="14 15" key="1">
    <citation type="submission" date="2019-10" db="EMBL/GenBank/DDBJ databases">
        <authorList>
            <person name="Palmer J.M."/>
        </authorList>
    </citation>
    <scope>NUCLEOTIDE SEQUENCE [LARGE SCALE GENOMIC DNA]</scope>
    <source>
        <strain evidence="14 15">TWF696</strain>
    </source>
</reference>
<proteinExistence type="inferred from homology"/>
<comment type="caution">
    <text evidence="14">The sequence shown here is derived from an EMBL/GenBank/DDBJ whole genome shotgun (WGS) entry which is preliminary data.</text>
</comment>
<dbReference type="PROSITE" id="PS51867">
    <property type="entry name" value="ZF_RING_GID"/>
    <property type="match status" value="1"/>
</dbReference>
<evidence type="ECO:0000256" key="6">
    <source>
        <dbReference type="ARBA" id="ARBA00022833"/>
    </source>
</evidence>
<evidence type="ECO:0000313" key="14">
    <source>
        <dbReference type="EMBL" id="KAK6338851.1"/>
    </source>
</evidence>
<dbReference type="SMART" id="SM00757">
    <property type="entry name" value="CRA"/>
    <property type="match status" value="1"/>
</dbReference>
<dbReference type="InterPro" id="IPR024964">
    <property type="entry name" value="CTLH/CRA"/>
</dbReference>
<evidence type="ECO:0000256" key="5">
    <source>
        <dbReference type="ARBA" id="ARBA00022771"/>
    </source>
</evidence>
<evidence type="ECO:0000256" key="3">
    <source>
        <dbReference type="ARBA" id="ARBA00022490"/>
    </source>
</evidence>
<keyword evidence="15" id="KW-1185">Reference proteome</keyword>
<dbReference type="GO" id="GO:0043161">
    <property type="term" value="P:proteasome-mediated ubiquitin-dependent protein catabolic process"/>
    <property type="evidence" value="ECO:0007669"/>
    <property type="project" value="InterPro"/>
</dbReference>
<evidence type="ECO:0000256" key="8">
    <source>
        <dbReference type="ARBA" id="ARBA00075398"/>
    </source>
</evidence>
<sequence>MAPGAPSQSPANLGSPPTGTRPPDQAISLASSPRHHSTNLSARQPANGTCIATDTASFEPSQTISAHKMDGVEKELDRLTGKANLSNSIRDIDGCLELLMAAKANIEADPASTASTMASLEVQLKAGFDRTNDSLKEVYTGLNKYGKALDKKFKPVNMSDYDVLSTHQPLINRAIAMHLLREGNFSIAETFISEAELAAPIPPKLEADFRAMYHIKEALRLRDLGPAIEWAASKRRELEARGSNLEFELHRLQYVVYLFGDGEDGPRKALEYSRREFLPFQQKYLAEISQLAGALLWREKMPTSPYADILNSDAAWSAVADSFTSEFCSLINLSAESPLYVAATAGAIALPTLLKMTSIMKEKKTEWTSQNELPVEIPLPDKYKFHSIFVCPVSKEQTTDLNPPMMIPCGHVLAKDSLQKLSRSGNRFKCPYCPADSMPKDARELYL</sequence>
<dbReference type="GO" id="GO:0005737">
    <property type="term" value="C:cytoplasm"/>
    <property type="evidence" value="ECO:0007669"/>
    <property type="project" value="UniProtKB-SubCell"/>
</dbReference>
<dbReference type="InterPro" id="IPR006594">
    <property type="entry name" value="LisH"/>
</dbReference>
<dbReference type="PANTHER" id="PTHR12170">
    <property type="entry name" value="MACROPHAGE ERYTHROBLAST ATTACHER-RELATED"/>
    <property type="match status" value="1"/>
</dbReference>
<feature type="zinc finger region" description="RING-Gid-type" evidence="10">
    <location>
        <begin position="391"/>
        <end position="433"/>
    </location>
</feature>
<dbReference type="InterPro" id="IPR027370">
    <property type="entry name" value="Znf-RING_euk"/>
</dbReference>